<keyword evidence="2" id="KW-0472">Membrane</keyword>
<gene>
    <name evidence="3" type="ORF">QUV91_01630</name>
</gene>
<accession>A0ABT7TVB0</accession>
<protein>
    <submittedName>
        <fullName evidence="3">Uncharacterized protein</fullName>
    </submittedName>
</protein>
<evidence type="ECO:0000313" key="3">
    <source>
        <dbReference type="EMBL" id="MDM8075751.1"/>
    </source>
</evidence>
<keyword evidence="2" id="KW-0812">Transmembrane</keyword>
<comment type="caution">
    <text evidence="3">The sequence shown here is derived from an EMBL/GenBank/DDBJ whole genome shotgun (WGS) entry which is preliminary data.</text>
</comment>
<reference evidence="4" key="1">
    <citation type="submission" date="2023-06" db="EMBL/GenBank/DDBJ databases">
        <title>Identification and characterization of horizontal gene transfer across gut microbiota members of farm animals based on homology search.</title>
        <authorList>
            <person name="Zeman M."/>
            <person name="Kubasova T."/>
            <person name="Jahodarova E."/>
            <person name="Nykrynova M."/>
            <person name="Rychlik I."/>
        </authorList>
    </citation>
    <scope>NUCLEOTIDE SEQUENCE [LARGE SCALE GENOMIC DNA]</scope>
    <source>
        <strain evidence="4">ET81</strain>
    </source>
</reference>
<feature type="compositionally biased region" description="Low complexity" evidence="1">
    <location>
        <begin position="240"/>
        <end position="288"/>
    </location>
</feature>
<feature type="compositionally biased region" description="Low complexity" evidence="1">
    <location>
        <begin position="568"/>
        <end position="607"/>
    </location>
</feature>
<feature type="region of interest" description="Disordered" evidence="1">
    <location>
        <begin position="434"/>
        <end position="651"/>
    </location>
</feature>
<evidence type="ECO:0000256" key="1">
    <source>
        <dbReference type="SAM" id="MobiDB-lite"/>
    </source>
</evidence>
<dbReference type="InterPro" id="IPR050972">
    <property type="entry name" value="SDr-like"/>
</dbReference>
<feature type="compositionally biased region" description="Low complexity" evidence="1">
    <location>
        <begin position="296"/>
        <end position="311"/>
    </location>
</feature>
<organism evidence="3 4">
    <name type="scientific">Actinomyces viscosus</name>
    <dbReference type="NCBI Taxonomy" id="1656"/>
    <lineage>
        <taxon>Bacteria</taxon>
        <taxon>Bacillati</taxon>
        <taxon>Actinomycetota</taxon>
        <taxon>Actinomycetes</taxon>
        <taxon>Actinomycetales</taxon>
        <taxon>Actinomycetaceae</taxon>
        <taxon>Actinomyces</taxon>
    </lineage>
</organism>
<feature type="compositionally biased region" description="Pro residues" evidence="1">
    <location>
        <begin position="464"/>
        <end position="481"/>
    </location>
</feature>
<feature type="compositionally biased region" description="Low complexity" evidence="1">
    <location>
        <begin position="453"/>
        <end position="463"/>
    </location>
</feature>
<dbReference type="EMBL" id="JAUDBR010000001">
    <property type="protein sequence ID" value="MDM8075751.1"/>
    <property type="molecule type" value="Genomic_DNA"/>
</dbReference>
<feature type="compositionally biased region" description="Low complexity" evidence="1">
    <location>
        <begin position="482"/>
        <end position="513"/>
    </location>
</feature>
<keyword evidence="4" id="KW-1185">Reference proteome</keyword>
<sequence>MQYAQRLLAALPPIRSGLRAILAVLTAFGIVLATAGVAAMPLLNAGNVVEDYESGSACHPIARMVYPEGQSAPEYVMPVYETGFGAGVDSILLSWCSTAGEVLEDPTITLNVVEGKTVTPYLLPGIKAELERPAPANGEQEVFIPTDYLVKGMRQATGDSGWDVGTKVFSLTYTSGTESATTGLFSFVKQEPNVINPPVPEPTPEPTPEPSAEPTAEPTPEPTAEPTAEPSAAPGPVPTAEPTTAPTAEPAPHATTEPSPTPSPTASAAPSPSDSPSATASPSSSPSPSTSPKPEPTASAQPSASPSATVATCQVKPAVQVLGSDGSDLQGAEPSYDPDTAVRVRGTGWCSQGTMLDGEKPVEIKVAAYGGYVVPGTLSVPVTFRHGSFDAQLNLSALYTGGKADKGRYYLQLSPIDSGLTAATNIFVLNKAVAPQPKPEPSPAPSPAPTPTAEPSATAEPTSDPAPEPTGSPTSPAPTPSAAPSSEPSASPAPSAHPSETASPAPAPQTTEPDQNAPKPSSNDSERPGTDNAAGDNPGGNPGGTSSGSGSGSGAGSGADTGAGTGAGSRADSSQQASGAGSDSGSTSQDGSAQQPANTGAAPAPTAGGSGGERAHASEDSAASAQASPEADATSQRTVRPDRSPVAPVTSAAHLSADNAGSLSGSRQGNIVNLVLPKSKAQAGEWVSVFVFPGATTKGWVQVDDANSVSIDISTFDSGSYELAVADRDNSLLGWAKLEISSASFDPRNPAQAQLLTFPDNAAAPTKGLSTNDMLLGSAGGLLVVGAVSLLVAAFSGMPLRAPRTSPRLRLPRRR</sequence>
<feature type="region of interest" description="Disordered" evidence="1">
    <location>
        <begin position="192"/>
        <end position="311"/>
    </location>
</feature>
<feature type="compositionally biased region" description="Pro residues" evidence="1">
    <location>
        <begin position="436"/>
        <end position="452"/>
    </location>
</feature>
<dbReference type="PANTHER" id="PTHR34403">
    <property type="entry name" value="TOL-PAL SYSTEM PROTEIN TOLA"/>
    <property type="match status" value="1"/>
</dbReference>
<evidence type="ECO:0000256" key="2">
    <source>
        <dbReference type="SAM" id="Phobius"/>
    </source>
</evidence>
<proteinExistence type="predicted"/>
<keyword evidence="2" id="KW-1133">Transmembrane helix</keyword>
<name>A0ABT7TVB0_ACTVI</name>
<evidence type="ECO:0000313" key="4">
    <source>
        <dbReference type="Proteomes" id="UP001529257"/>
    </source>
</evidence>
<dbReference type="PANTHER" id="PTHR34403:SF14">
    <property type="entry name" value="OS05G0225800 PROTEIN"/>
    <property type="match status" value="1"/>
</dbReference>
<dbReference type="RefSeq" id="WP_289594610.1">
    <property type="nucleotide sequence ID" value="NZ_JAUDBR010000001.1"/>
</dbReference>
<feature type="compositionally biased region" description="Gly residues" evidence="1">
    <location>
        <begin position="537"/>
        <end position="567"/>
    </location>
</feature>
<feature type="transmembrane region" description="Helical" evidence="2">
    <location>
        <begin position="20"/>
        <end position="43"/>
    </location>
</feature>
<feature type="compositionally biased region" description="Pro residues" evidence="1">
    <location>
        <begin position="195"/>
        <end position="223"/>
    </location>
</feature>
<dbReference type="Proteomes" id="UP001529257">
    <property type="component" value="Unassembled WGS sequence"/>
</dbReference>
<feature type="transmembrane region" description="Helical" evidence="2">
    <location>
        <begin position="774"/>
        <end position="800"/>
    </location>
</feature>
<feature type="compositionally biased region" description="Low complexity" evidence="1">
    <location>
        <begin position="620"/>
        <end position="633"/>
    </location>
</feature>